<dbReference type="SUPFAM" id="SSF54292">
    <property type="entry name" value="2Fe-2S ferredoxin-like"/>
    <property type="match status" value="1"/>
</dbReference>
<reference evidence="3 4" key="1">
    <citation type="submission" date="2018-10" db="EMBL/GenBank/DDBJ databases">
        <title>Draft genome of Cortibacter populi DSM10536.</title>
        <authorList>
            <person name="Bernier A.-M."/>
            <person name="Bernard K."/>
        </authorList>
    </citation>
    <scope>NUCLEOTIDE SEQUENCE [LARGE SCALE GENOMIC DNA]</scope>
    <source>
        <strain evidence="3 4">DSM 105136</strain>
    </source>
</reference>
<dbReference type="RefSeq" id="WP_122231454.1">
    <property type="nucleotide sequence ID" value="NZ_RDQO01000006.1"/>
</dbReference>
<organism evidence="3 4">
    <name type="scientific">Corticibacter populi</name>
    <dbReference type="NCBI Taxonomy" id="1550736"/>
    <lineage>
        <taxon>Bacteria</taxon>
        <taxon>Pseudomonadati</taxon>
        <taxon>Pseudomonadota</taxon>
        <taxon>Betaproteobacteria</taxon>
        <taxon>Burkholderiales</taxon>
        <taxon>Comamonadaceae</taxon>
        <taxon>Corticibacter</taxon>
    </lineage>
</organism>
<comment type="caution">
    <text evidence="3">The sequence shown here is derived from an EMBL/GenBank/DDBJ whole genome shotgun (WGS) entry which is preliminary data.</text>
</comment>
<dbReference type="GO" id="GO:0016491">
    <property type="term" value="F:oxidoreductase activity"/>
    <property type="evidence" value="ECO:0007669"/>
    <property type="project" value="UniProtKB-KW"/>
</dbReference>
<dbReference type="InterPro" id="IPR042204">
    <property type="entry name" value="2Fe-2S-bd_N"/>
</dbReference>
<evidence type="ECO:0000313" key="3">
    <source>
        <dbReference type="EMBL" id="RMX03509.1"/>
    </source>
</evidence>
<dbReference type="GO" id="GO:0051536">
    <property type="term" value="F:iron-sulfur cluster binding"/>
    <property type="evidence" value="ECO:0007669"/>
    <property type="project" value="InterPro"/>
</dbReference>
<proteinExistence type="predicted"/>
<feature type="transmembrane region" description="Helical" evidence="2">
    <location>
        <begin position="31"/>
        <end position="48"/>
    </location>
</feature>
<dbReference type="Gene3D" id="3.10.20.440">
    <property type="entry name" value="2Fe-2S iron-sulphur cluster binding domain, sarcosine oxidase, alpha subunit, N-terminal domain"/>
    <property type="match status" value="1"/>
</dbReference>
<dbReference type="Proteomes" id="UP000278006">
    <property type="component" value="Unassembled WGS sequence"/>
</dbReference>
<evidence type="ECO:0000256" key="1">
    <source>
        <dbReference type="ARBA" id="ARBA00023002"/>
    </source>
</evidence>
<keyword evidence="2" id="KW-0472">Membrane</keyword>
<gene>
    <name evidence="3" type="ORF">D8I35_16670</name>
</gene>
<keyword evidence="2" id="KW-1133">Transmembrane helix</keyword>
<keyword evidence="4" id="KW-1185">Reference proteome</keyword>
<dbReference type="EMBL" id="RDQO01000006">
    <property type="protein sequence ID" value="RMX03509.1"/>
    <property type="molecule type" value="Genomic_DNA"/>
</dbReference>
<keyword evidence="2" id="KW-0812">Transmembrane</keyword>
<evidence type="ECO:0000256" key="2">
    <source>
        <dbReference type="SAM" id="Phobius"/>
    </source>
</evidence>
<name>A0A3M6QLX0_9BURK</name>
<sequence length="126" mass="13031">MVTEALFTPLPPVAGTPPRAMVSIDFNGVPLALPAGITLAAGLLAAGVRRFRSAPVGGDARAPYCMMGVCFECLLEIDGVPSQQACLVQPREGMRVRTMDALPGLAFPVPASQPDAESAVCGGRHD</sequence>
<dbReference type="AlphaFoldDB" id="A0A3M6QLX0"/>
<dbReference type="Pfam" id="PF13510">
    <property type="entry name" value="Fer2_4"/>
    <property type="match status" value="1"/>
</dbReference>
<keyword evidence="1" id="KW-0560">Oxidoreductase</keyword>
<dbReference type="InterPro" id="IPR036010">
    <property type="entry name" value="2Fe-2S_ferredoxin-like_sf"/>
</dbReference>
<protein>
    <submittedName>
        <fullName evidence="3">(2Fe-2S)-binding protein</fullName>
    </submittedName>
</protein>
<evidence type="ECO:0000313" key="4">
    <source>
        <dbReference type="Proteomes" id="UP000278006"/>
    </source>
</evidence>
<accession>A0A3M6QLX0</accession>
<dbReference type="OrthoDB" id="573392at2"/>